<dbReference type="PANTHER" id="PTHR46148:SF52">
    <property type="entry name" value="OS04G0603800 PROTEIN"/>
    <property type="match status" value="1"/>
</dbReference>
<feature type="non-terminal residue" evidence="2">
    <location>
        <position position="56"/>
    </location>
</feature>
<accession>A0A0B2SSP9</accession>
<gene>
    <name evidence="2" type="ORF">glysoja_031116</name>
</gene>
<dbReference type="AlphaFoldDB" id="A0A0B2SSP9"/>
<evidence type="ECO:0000313" key="2">
    <source>
        <dbReference type="EMBL" id="KHN47910.1"/>
    </source>
</evidence>
<dbReference type="InterPro" id="IPR056924">
    <property type="entry name" value="SH3_Tf2-1"/>
</dbReference>
<dbReference type="Pfam" id="PF24626">
    <property type="entry name" value="SH3_Tf2-1"/>
    <property type="match status" value="1"/>
</dbReference>
<evidence type="ECO:0000259" key="1">
    <source>
        <dbReference type="Pfam" id="PF24626"/>
    </source>
</evidence>
<dbReference type="Proteomes" id="UP000053555">
    <property type="component" value="Unassembled WGS sequence"/>
</dbReference>
<reference evidence="2" key="1">
    <citation type="submission" date="2014-07" db="EMBL/GenBank/DDBJ databases">
        <title>Identification of a novel salt tolerance gene in wild soybean by whole-genome sequencing.</title>
        <authorList>
            <person name="Lam H.-M."/>
            <person name="Qi X."/>
            <person name="Li M.-W."/>
            <person name="Liu X."/>
            <person name="Xie M."/>
            <person name="Ni M."/>
            <person name="Xu X."/>
        </authorList>
    </citation>
    <scope>NUCLEOTIDE SEQUENCE [LARGE SCALE GENOMIC DNA]</scope>
    <source>
        <tissue evidence="2">Root</tissue>
    </source>
</reference>
<feature type="domain" description="Tf2-1-like SH3-like" evidence="1">
    <location>
        <begin position="8"/>
        <end position="56"/>
    </location>
</feature>
<proteinExistence type="predicted"/>
<protein>
    <recommendedName>
        <fullName evidence="1">Tf2-1-like SH3-like domain-containing protein</fullName>
    </recommendedName>
</protein>
<dbReference type="PANTHER" id="PTHR46148">
    <property type="entry name" value="CHROMO DOMAIN-CONTAINING PROTEIN"/>
    <property type="match status" value="1"/>
</dbReference>
<dbReference type="EMBL" id="KN640164">
    <property type="protein sequence ID" value="KHN47910.1"/>
    <property type="molecule type" value="Genomic_DNA"/>
</dbReference>
<name>A0A0B2SSP9_GLYSO</name>
<sequence>PYRQLSVRPHYSKLAKKFYGPYQITERVGPVAYRLQLPADSKIHPVFHVSLLKPHH</sequence>
<feature type="non-terminal residue" evidence="2">
    <location>
        <position position="1"/>
    </location>
</feature>
<organism evidence="2">
    <name type="scientific">Glycine soja</name>
    <name type="common">Wild soybean</name>
    <dbReference type="NCBI Taxonomy" id="3848"/>
    <lineage>
        <taxon>Eukaryota</taxon>
        <taxon>Viridiplantae</taxon>
        <taxon>Streptophyta</taxon>
        <taxon>Embryophyta</taxon>
        <taxon>Tracheophyta</taxon>
        <taxon>Spermatophyta</taxon>
        <taxon>Magnoliopsida</taxon>
        <taxon>eudicotyledons</taxon>
        <taxon>Gunneridae</taxon>
        <taxon>Pentapetalae</taxon>
        <taxon>rosids</taxon>
        <taxon>fabids</taxon>
        <taxon>Fabales</taxon>
        <taxon>Fabaceae</taxon>
        <taxon>Papilionoideae</taxon>
        <taxon>50 kb inversion clade</taxon>
        <taxon>NPAAA clade</taxon>
        <taxon>indigoferoid/millettioid clade</taxon>
        <taxon>Phaseoleae</taxon>
        <taxon>Glycine</taxon>
        <taxon>Glycine subgen. Soja</taxon>
    </lineage>
</organism>